<dbReference type="Gene3D" id="3.90.550.10">
    <property type="entry name" value="Spore Coat Polysaccharide Biosynthesis Protein SpsA, Chain A"/>
    <property type="match status" value="1"/>
</dbReference>
<dbReference type="Proteomes" id="UP000032289">
    <property type="component" value="Unassembled WGS sequence"/>
</dbReference>
<feature type="binding site" evidence="20">
    <location>
        <begin position="100"/>
        <end position="102"/>
    </location>
    <ligand>
        <name>UDP-N-acetyl-alpha-D-glucosamine</name>
        <dbReference type="ChEBI" id="CHEBI:57705"/>
    </ligand>
</feature>
<dbReference type="AlphaFoldDB" id="A0A0D1JSM1"/>
<feature type="binding site" evidence="20">
    <location>
        <position position="169"/>
    </location>
    <ligand>
        <name>UDP-N-acetyl-alpha-D-glucosamine</name>
        <dbReference type="ChEBI" id="CHEBI:57705"/>
    </ligand>
</feature>
<name>A0A0D1JSM1_9LACO</name>
<feature type="binding site" evidence="20">
    <location>
        <position position="102"/>
    </location>
    <ligand>
        <name>Mg(2+)</name>
        <dbReference type="ChEBI" id="CHEBI:18420"/>
    </ligand>
</feature>
<feature type="region of interest" description="Pyrophosphorylase" evidence="20">
    <location>
        <begin position="1"/>
        <end position="229"/>
    </location>
</feature>
<comment type="pathway">
    <text evidence="20">Bacterial outer membrane biogenesis; LPS lipid A biosynthesis.</text>
</comment>
<keyword evidence="8 20" id="KW-0548">Nucleotidyltransferase</keyword>
<sequence>MQRFVIILAAGKGTRMKSDLPKVLHEVGGKPMVDLVLETAQKAGVEKIVTVVGHGAEQVEATLAGRSEFALQAEQLGTGHAIQMAEPQLGDADGMTLIGSGDAPLFTVDTFNKLFDFHEQSGNAVTVLTAKAPNPTGYGRIIRDENGNVVRIVEQKDATPEEAAVDEINTGVYVFDNQLLFASLKQVTNDNAQGEYYLPDTLEILRNAGHTVGAFVMDDFDESMGVNDRVALARANKVLRDRTNEMHMRNGVTLIDPANTYIDVDVTIGHDTIIEPNVYLKGKTVIGSNVLITSGSRLVDSIVADGAQVDASHFEEAEVRERASVGPFAHLRPAAFLDVEAHAGNFTEVKKAHLGKGSKMGHLSYLGDATVGEDVNIGAGSIFVNYDGLHKWHSNVGDRAFIGSNSKIVGPVNIGAEAFIAAGSTITDDVPTHAMGIARSRQITKFDFWNRTPLHEKFDDTESAKRAAKAAFDAFLADK</sequence>
<dbReference type="SUPFAM" id="SSF53448">
    <property type="entry name" value="Nucleotide-diphospho-sugar transferases"/>
    <property type="match status" value="1"/>
</dbReference>
<comment type="subunit">
    <text evidence="20">Homotrimer.</text>
</comment>
<keyword evidence="10 20" id="KW-0677">Repeat</keyword>
<feature type="binding site" evidence="20">
    <location>
        <position position="439"/>
    </location>
    <ligand>
        <name>acetyl-CoA</name>
        <dbReference type="ChEBI" id="CHEBI:57288"/>
    </ligand>
</feature>
<feature type="binding site" evidence="20">
    <location>
        <position position="365"/>
    </location>
    <ligand>
        <name>UDP-N-acetyl-alpha-D-glucosamine</name>
        <dbReference type="ChEBI" id="CHEBI:57705"/>
    </ligand>
</feature>
<comment type="catalytic activity">
    <reaction evidence="17 20">
        <text>alpha-D-glucosamine 1-phosphate + acetyl-CoA = N-acetyl-alpha-D-glucosamine 1-phosphate + CoA + H(+)</text>
        <dbReference type="Rhea" id="RHEA:13725"/>
        <dbReference type="ChEBI" id="CHEBI:15378"/>
        <dbReference type="ChEBI" id="CHEBI:57287"/>
        <dbReference type="ChEBI" id="CHEBI:57288"/>
        <dbReference type="ChEBI" id="CHEBI:57776"/>
        <dbReference type="ChEBI" id="CHEBI:58516"/>
        <dbReference type="EC" id="2.3.1.157"/>
    </reaction>
</comment>
<evidence type="ECO:0000256" key="10">
    <source>
        <dbReference type="ARBA" id="ARBA00022737"/>
    </source>
</evidence>
<feature type="domain" description="Nucleotidyl transferase" evidence="21">
    <location>
        <begin position="6"/>
        <end position="219"/>
    </location>
</feature>
<feature type="binding site" evidence="20">
    <location>
        <position position="227"/>
    </location>
    <ligand>
        <name>Mg(2+)</name>
        <dbReference type="ChEBI" id="CHEBI:18420"/>
    </ligand>
</feature>
<dbReference type="EMBL" id="JWHT01000029">
    <property type="protein sequence ID" value="KIU24238.1"/>
    <property type="molecule type" value="Genomic_DNA"/>
</dbReference>
<dbReference type="GO" id="GO:0009245">
    <property type="term" value="P:lipid A biosynthetic process"/>
    <property type="evidence" value="ECO:0007669"/>
    <property type="project" value="UniProtKB-UniRule"/>
</dbReference>
<evidence type="ECO:0000256" key="2">
    <source>
        <dbReference type="ARBA" id="ARBA00005166"/>
    </source>
</evidence>
<evidence type="ECO:0000256" key="17">
    <source>
        <dbReference type="ARBA" id="ARBA00048247"/>
    </source>
</evidence>
<dbReference type="InterPro" id="IPR011004">
    <property type="entry name" value="Trimer_LpxA-like_sf"/>
</dbReference>
<dbReference type="InterPro" id="IPR005882">
    <property type="entry name" value="Bifunctional_GlmU"/>
</dbReference>
<dbReference type="InterPro" id="IPR029044">
    <property type="entry name" value="Nucleotide-diphossugar_trans"/>
</dbReference>
<dbReference type="PANTHER" id="PTHR43584:SF3">
    <property type="entry name" value="BIFUNCTIONAL PROTEIN GLMU"/>
    <property type="match status" value="1"/>
</dbReference>
<evidence type="ECO:0000256" key="13">
    <source>
        <dbReference type="ARBA" id="ARBA00022984"/>
    </source>
</evidence>
<keyword evidence="6 20" id="KW-0963">Cytoplasm</keyword>
<keyword evidence="16 20" id="KW-0961">Cell wall biogenesis/degradation</keyword>
<dbReference type="Pfam" id="PF00483">
    <property type="entry name" value="NTP_transferase"/>
    <property type="match status" value="1"/>
</dbReference>
<dbReference type="GO" id="GO:0006048">
    <property type="term" value="P:UDP-N-acetylglucosamine biosynthetic process"/>
    <property type="evidence" value="ECO:0007669"/>
    <property type="project" value="UniProtKB-UniPathway"/>
</dbReference>
<dbReference type="GO" id="GO:0005737">
    <property type="term" value="C:cytoplasm"/>
    <property type="evidence" value="ECO:0007669"/>
    <property type="project" value="UniProtKB-SubCell"/>
</dbReference>
<evidence type="ECO:0000256" key="20">
    <source>
        <dbReference type="HAMAP-Rule" id="MF_01631"/>
    </source>
</evidence>
<dbReference type="EC" id="2.7.7.23" evidence="20"/>
<dbReference type="GO" id="GO:0016020">
    <property type="term" value="C:membrane"/>
    <property type="evidence" value="ECO:0007669"/>
    <property type="project" value="GOC"/>
</dbReference>
<dbReference type="HAMAP" id="MF_01631">
    <property type="entry name" value="GlmU"/>
    <property type="match status" value="1"/>
</dbReference>
<dbReference type="UniPathway" id="UPA00113">
    <property type="reaction ID" value="UER00532"/>
</dbReference>
<dbReference type="InterPro" id="IPR038009">
    <property type="entry name" value="GlmU_C_LbH"/>
</dbReference>
<evidence type="ECO:0000256" key="7">
    <source>
        <dbReference type="ARBA" id="ARBA00022679"/>
    </source>
</evidence>
<evidence type="ECO:0000256" key="1">
    <source>
        <dbReference type="ARBA" id="ARBA00004496"/>
    </source>
</evidence>
<comment type="pathway">
    <text evidence="2 20">Nucleotide-sugar biosynthesis; UDP-N-acetyl-alpha-D-glucosamine biosynthesis; N-acetyl-alpha-D-glucosamine 1-phosphate from alpha-D-glucosamine 6-phosphate (route II): step 2/2.</text>
</comment>
<feature type="binding site" evidence="20">
    <location>
        <begin position="385"/>
        <end position="386"/>
    </location>
    <ligand>
        <name>acetyl-CoA</name>
        <dbReference type="ChEBI" id="CHEBI:57288"/>
    </ligand>
</feature>
<feature type="binding site" evidence="20">
    <location>
        <position position="404"/>
    </location>
    <ligand>
        <name>acetyl-CoA</name>
        <dbReference type="ChEBI" id="CHEBI:57288"/>
    </ligand>
</feature>
<comment type="subcellular location">
    <subcellularLocation>
        <location evidence="1 20">Cytoplasm</location>
    </subcellularLocation>
</comment>
<dbReference type="InterPro" id="IPR005835">
    <property type="entry name" value="NTP_transferase_dom"/>
</dbReference>
<dbReference type="RefSeq" id="WP_043941271.1">
    <property type="nucleotide sequence ID" value="NZ_JWHT01000029.1"/>
</dbReference>
<keyword evidence="14 20" id="KW-0511">Multifunctional enzyme</keyword>
<keyword evidence="7 20" id="KW-0808">Transferase</keyword>
<evidence type="ECO:0000256" key="12">
    <source>
        <dbReference type="ARBA" id="ARBA00022960"/>
    </source>
</evidence>
<feature type="binding site" evidence="20">
    <location>
        <position position="350"/>
    </location>
    <ligand>
        <name>UDP-N-acetyl-alpha-D-glucosamine</name>
        <dbReference type="ChEBI" id="CHEBI:57705"/>
    </ligand>
</feature>
<keyword evidence="15 20" id="KW-0012">Acyltransferase</keyword>
<accession>A0A0D1JSM1</accession>
<evidence type="ECO:0000256" key="6">
    <source>
        <dbReference type="ARBA" id="ARBA00022490"/>
    </source>
</evidence>
<dbReference type="InterPro" id="IPR050065">
    <property type="entry name" value="GlmU-like"/>
</dbReference>
<evidence type="ECO:0000256" key="18">
    <source>
        <dbReference type="ARBA" id="ARBA00048493"/>
    </source>
</evidence>
<dbReference type="Pfam" id="PF00132">
    <property type="entry name" value="Hexapep"/>
    <property type="match status" value="2"/>
</dbReference>
<evidence type="ECO:0000256" key="3">
    <source>
        <dbReference type="ARBA" id="ARBA00005208"/>
    </source>
</evidence>
<feature type="binding site" evidence="20">
    <location>
        <position position="22"/>
    </location>
    <ligand>
        <name>UDP-N-acetyl-alpha-D-glucosamine</name>
        <dbReference type="ChEBI" id="CHEBI:57705"/>
    </ligand>
</feature>
<dbReference type="InterPro" id="IPR018357">
    <property type="entry name" value="Hexapep_transf_CS"/>
</dbReference>
<dbReference type="PANTHER" id="PTHR43584">
    <property type="entry name" value="NUCLEOTIDYL TRANSFERASE"/>
    <property type="match status" value="1"/>
</dbReference>
<protein>
    <recommendedName>
        <fullName evidence="20">Bifunctional protein GlmU</fullName>
    </recommendedName>
    <domain>
        <recommendedName>
            <fullName evidence="20">UDP-N-acetylglucosamine pyrophosphorylase</fullName>
            <ecNumber evidence="20">2.7.7.23</ecNumber>
        </recommendedName>
        <alternativeName>
            <fullName evidence="20">N-acetylglucosamine-1-phosphate uridyltransferase</fullName>
        </alternativeName>
    </domain>
    <domain>
        <recommendedName>
            <fullName evidence="20">Glucosamine-1-phosphate N-acetyltransferase</fullName>
            <ecNumber evidence="20">2.3.1.157</ecNumber>
        </recommendedName>
    </domain>
</protein>
<keyword evidence="12 20" id="KW-0133">Cell shape</keyword>
<dbReference type="GO" id="GO:0003977">
    <property type="term" value="F:UDP-N-acetylglucosamine diphosphorylase activity"/>
    <property type="evidence" value="ECO:0007669"/>
    <property type="project" value="UniProtKB-UniRule"/>
</dbReference>
<comment type="caution">
    <text evidence="22">The sequence shown here is derived from an EMBL/GenBank/DDBJ whole genome shotgun (WGS) entry which is preliminary data.</text>
</comment>
<dbReference type="UniPathway" id="UPA00973"/>
<dbReference type="CDD" id="cd03353">
    <property type="entry name" value="LbH_GlmU_C"/>
    <property type="match status" value="1"/>
</dbReference>
<dbReference type="NCBIfam" id="NF010934">
    <property type="entry name" value="PRK14354.1"/>
    <property type="match status" value="1"/>
</dbReference>
<comment type="pathway">
    <text evidence="3 20">Nucleotide-sugar biosynthesis; UDP-N-acetyl-alpha-D-glucosamine biosynthesis; UDP-N-acetyl-alpha-D-glucosamine from N-acetyl-alpha-D-glucosamine 1-phosphate: step 1/1.</text>
</comment>
<evidence type="ECO:0000256" key="4">
    <source>
        <dbReference type="ARBA" id="ARBA00007707"/>
    </source>
</evidence>
<feature type="active site" description="Proton acceptor" evidence="20">
    <location>
        <position position="362"/>
    </location>
</feature>
<dbReference type="PROSITE" id="PS00101">
    <property type="entry name" value="HEXAPEP_TRANSFERASES"/>
    <property type="match status" value="1"/>
</dbReference>
<dbReference type="GO" id="GO:0000902">
    <property type="term" value="P:cell morphogenesis"/>
    <property type="evidence" value="ECO:0007669"/>
    <property type="project" value="UniProtKB-UniRule"/>
</dbReference>
<organism evidence="22 23">
    <name type="scientific">Weissella cibaria</name>
    <dbReference type="NCBI Taxonomy" id="137591"/>
    <lineage>
        <taxon>Bacteria</taxon>
        <taxon>Bacillati</taxon>
        <taxon>Bacillota</taxon>
        <taxon>Bacilli</taxon>
        <taxon>Lactobacillales</taxon>
        <taxon>Lactobacillaceae</taxon>
        <taxon>Weissella</taxon>
    </lineage>
</organism>
<dbReference type="CDD" id="cd02540">
    <property type="entry name" value="GT2_GlmU_N_bac"/>
    <property type="match status" value="1"/>
</dbReference>
<dbReference type="EC" id="2.3.1.157" evidence="20"/>
<feature type="binding site" evidence="20">
    <location>
        <position position="422"/>
    </location>
    <ligand>
        <name>acetyl-CoA</name>
        <dbReference type="ChEBI" id="CHEBI:57288"/>
    </ligand>
</feature>
<dbReference type="GO" id="GO:0019134">
    <property type="term" value="F:glucosamine-1-phosphate N-acetyltransferase activity"/>
    <property type="evidence" value="ECO:0007669"/>
    <property type="project" value="UniProtKB-UniRule"/>
</dbReference>
<dbReference type="GO" id="GO:0071555">
    <property type="term" value="P:cell wall organization"/>
    <property type="evidence" value="ECO:0007669"/>
    <property type="project" value="UniProtKB-KW"/>
</dbReference>
<proteinExistence type="inferred from homology"/>
<gene>
    <name evidence="20 22" type="primary">glmU</name>
    <name evidence="22" type="ORF">ab3b_01286</name>
</gene>
<dbReference type="PATRIC" id="fig|137591.24.peg.1256"/>
<evidence type="ECO:0000256" key="5">
    <source>
        <dbReference type="ARBA" id="ARBA00007947"/>
    </source>
</evidence>
<evidence type="ECO:0000313" key="22">
    <source>
        <dbReference type="EMBL" id="KIU24238.1"/>
    </source>
</evidence>
<feature type="region of interest" description="Linker" evidence="20">
    <location>
        <begin position="230"/>
        <end position="250"/>
    </location>
</feature>
<comment type="function">
    <text evidence="19 20">Catalyzes the last two sequential reactions in the de novo biosynthetic pathway for UDP-N-acetylglucosamine (UDP-GlcNAc). The C-terminal domain catalyzes the transfer of acetyl group from acetyl coenzyme A to glucosamine-1-phosphate (GlcN-1-P) to produce N-acetylglucosamine-1-phosphate (GlcNAc-1-P), which is converted into UDP-GlcNAc by the transfer of uridine 5-monophosphate (from uridine 5-triphosphate), a reaction catalyzed by the N-terminal domain.</text>
</comment>
<evidence type="ECO:0000259" key="21">
    <source>
        <dbReference type="Pfam" id="PF00483"/>
    </source>
</evidence>
<reference evidence="22 23" key="1">
    <citation type="journal article" date="2015" name="Microbiology (Mosc.)">
        <title>Genomics of the Weissella cibaria species with an examination of its metabolic traits.</title>
        <authorList>
            <person name="Lynch K.M."/>
            <person name="Lucid A."/>
            <person name="Arendt E.K."/>
            <person name="Sleator R.D."/>
            <person name="Lucey B."/>
            <person name="Coffey A."/>
        </authorList>
    </citation>
    <scope>NUCLEOTIDE SEQUENCE [LARGE SCALE GENOMIC DNA]</scope>
    <source>
        <strain evidence="22 23">AB3b</strain>
    </source>
</reference>
<dbReference type="SUPFAM" id="SSF51161">
    <property type="entry name" value="Trimeric LpxA-like enzymes"/>
    <property type="match status" value="1"/>
</dbReference>
<feature type="binding site" evidence="20">
    <location>
        <position position="72"/>
    </location>
    <ligand>
        <name>UDP-N-acetyl-alpha-D-glucosamine</name>
        <dbReference type="ChEBI" id="CHEBI:57705"/>
    </ligand>
</feature>
<evidence type="ECO:0000256" key="19">
    <source>
        <dbReference type="ARBA" id="ARBA00049628"/>
    </source>
</evidence>
<feature type="binding site" evidence="20">
    <location>
        <position position="332"/>
    </location>
    <ligand>
        <name>UDP-N-acetyl-alpha-D-glucosamine</name>
        <dbReference type="ChEBI" id="CHEBI:57705"/>
    </ligand>
</feature>
<feature type="binding site" evidence="20">
    <location>
        <position position="379"/>
    </location>
    <ligand>
        <name>acetyl-CoA</name>
        <dbReference type="ChEBI" id="CHEBI:57288"/>
    </ligand>
</feature>
<evidence type="ECO:0000256" key="8">
    <source>
        <dbReference type="ARBA" id="ARBA00022695"/>
    </source>
</evidence>
<dbReference type="GO" id="GO:0008360">
    <property type="term" value="P:regulation of cell shape"/>
    <property type="evidence" value="ECO:0007669"/>
    <property type="project" value="UniProtKB-KW"/>
</dbReference>
<feature type="binding site" evidence="20">
    <location>
        <position position="154"/>
    </location>
    <ligand>
        <name>UDP-N-acetyl-alpha-D-glucosamine</name>
        <dbReference type="ChEBI" id="CHEBI:57705"/>
    </ligand>
</feature>
<dbReference type="GO" id="GO:0000287">
    <property type="term" value="F:magnesium ion binding"/>
    <property type="evidence" value="ECO:0007669"/>
    <property type="project" value="UniProtKB-UniRule"/>
</dbReference>
<keyword evidence="13 20" id="KW-0573">Peptidoglycan synthesis</keyword>
<dbReference type="NCBIfam" id="TIGR01173">
    <property type="entry name" value="glmU"/>
    <property type="match status" value="1"/>
</dbReference>
<keyword evidence="11 20" id="KW-0460">Magnesium</keyword>
<feature type="binding site" evidence="20">
    <location>
        <begin position="8"/>
        <end position="11"/>
    </location>
    <ligand>
        <name>UDP-N-acetyl-alpha-D-glucosamine</name>
        <dbReference type="ChEBI" id="CHEBI:57705"/>
    </ligand>
</feature>
<comment type="cofactor">
    <cofactor evidence="20">
        <name>Mg(2+)</name>
        <dbReference type="ChEBI" id="CHEBI:18420"/>
    </cofactor>
    <text evidence="20">Binds 1 Mg(2+) ion per subunit.</text>
</comment>
<dbReference type="Gene3D" id="2.160.10.10">
    <property type="entry name" value="Hexapeptide repeat proteins"/>
    <property type="match status" value="1"/>
</dbReference>
<dbReference type="InterPro" id="IPR001451">
    <property type="entry name" value="Hexapep"/>
</dbReference>
<comment type="similarity">
    <text evidence="4 20">In the C-terminal section; belongs to the transferase hexapeptide repeat family.</text>
</comment>
<feature type="binding site" evidence="20">
    <location>
        <position position="376"/>
    </location>
    <ligand>
        <name>UDP-N-acetyl-alpha-D-glucosamine</name>
        <dbReference type="ChEBI" id="CHEBI:57705"/>
    </ligand>
</feature>
<feature type="binding site" evidence="20">
    <location>
        <begin position="77"/>
        <end position="78"/>
    </location>
    <ligand>
        <name>UDP-N-acetyl-alpha-D-glucosamine</name>
        <dbReference type="ChEBI" id="CHEBI:57705"/>
    </ligand>
</feature>
<evidence type="ECO:0000313" key="23">
    <source>
        <dbReference type="Proteomes" id="UP000032289"/>
    </source>
</evidence>
<evidence type="ECO:0000256" key="9">
    <source>
        <dbReference type="ARBA" id="ARBA00022723"/>
    </source>
</evidence>
<feature type="region of interest" description="N-acetyltransferase" evidence="20">
    <location>
        <begin position="251"/>
        <end position="479"/>
    </location>
</feature>
<evidence type="ECO:0000256" key="14">
    <source>
        <dbReference type="ARBA" id="ARBA00023268"/>
    </source>
</evidence>
<comment type="catalytic activity">
    <reaction evidence="18 20">
        <text>N-acetyl-alpha-D-glucosamine 1-phosphate + UTP + H(+) = UDP-N-acetyl-alpha-D-glucosamine + diphosphate</text>
        <dbReference type="Rhea" id="RHEA:13509"/>
        <dbReference type="ChEBI" id="CHEBI:15378"/>
        <dbReference type="ChEBI" id="CHEBI:33019"/>
        <dbReference type="ChEBI" id="CHEBI:46398"/>
        <dbReference type="ChEBI" id="CHEBI:57705"/>
        <dbReference type="ChEBI" id="CHEBI:57776"/>
        <dbReference type="EC" id="2.7.7.23"/>
    </reaction>
</comment>
<evidence type="ECO:0000256" key="11">
    <source>
        <dbReference type="ARBA" id="ARBA00022842"/>
    </source>
</evidence>
<evidence type="ECO:0000256" key="16">
    <source>
        <dbReference type="ARBA" id="ARBA00023316"/>
    </source>
</evidence>
<feature type="binding site" evidence="20">
    <location>
        <position position="139"/>
    </location>
    <ligand>
        <name>UDP-N-acetyl-alpha-D-glucosamine</name>
        <dbReference type="ChEBI" id="CHEBI:57705"/>
    </ligand>
</feature>
<comment type="similarity">
    <text evidence="5 20">In the N-terminal section; belongs to the N-acetylglucosamine-1-phosphate uridyltransferase family.</text>
</comment>
<keyword evidence="9 20" id="KW-0479">Metal-binding</keyword>
<feature type="binding site" evidence="20">
    <location>
        <position position="227"/>
    </location>
    <ligand>
        <name>UDP-N-acetyl-alpha-D-glucosamine</name>
        <dbReference type="ChEBI" id="CHEBI:57705"/>
    </ligand>
</feature>
<dbReference type="GO" id="GO:0009252">
    <property type="term" value="P:peptidoglycan biosynthetic process"/>
    <property type="evidence" value="ECO:0007669"/>
    <property type="project" value="UniProtKB-UniRule"/>
</dbReference>
<evidence type="ECO:0000256" key="15">
    <source>
        <dbReference type="ARBA" id="ARBA00023315"/>
    </source>
</evidence>